<name>A0A1M7ZUP9_9FLAO</name>
<dbReference type="STRING" id="416016.SAMN05443547_0867"/>
<dbReference type="SUPFAM" id="SSF52172">
    <property type="entry name" value="CheY-like"/>
    <property type="match status" value="1"/>
</dbReference>
<dbReference type="EMBL" id="FRYK01000001">
    <property type="protein sequence ID" value="SHO72533.1"/>
    <property type="molecule type" value="Genomic_DNA"/>
</dbReference>
<feature type="modified residue" description="4-aspartylphosphate" evidence="1">
    <location>
        <position position="55"/>
    </location>
</feature>
<reference evidence="4" key="1">
    <citation type="submission" date="2016-12" db="EMBL/GenBank/DDBJ databases">
        <authorList>
            <person name="Varghese N."/>
            <person name="Submissions S."/>
        </authorList>
    </citation>
    <scope>NUCLEOTIDE SEQUENCE [LARGE SCALE GENOMIC DNA]</scope>
    <source>
        <strain evidence="4">DSM 18830</strain>
    </source>
</reference>
<dbReference type="GO" id="GO:0000160">
    <property type="term" value="P:phosphorelay signal transduction system"/>
    <property type="evidence" value="ECO:0007669"/>
    <property type="project" value="InterPro"/>
</dbReference>
<dbReference type="InterPro" id="IPR011006">
    <property type="entry name" value="CheY-like_superfamily"/>
</dbReference>
<dbReference type="Proteomes" id="UP000184611">
    <property type="component" value="Unassembled WGS sequence"/>
</dbReference>
<evidence type="ECO:0000256" key="1">
    <source>
        <dbReference type="PROSITE-ProRule" id="PRU00169"/>
    </source>
</evidence>
<proteinExistence type="predicted"/>
<dbReference type="Gene3D" id="3.40.50.2300">
    <property type="match status" value="1"/>
</dbReference>
<dbReference type="InterPro" id="IPR001789">
    <property type="entry name" value="Sig_transdc_resp-reg_receiver"/>
</dbReference>
<evidence type="ECO:0000313" key="4">
    <source>
        <dbReference type="Proteomes" id="UP000184611"/>
    </source>
</evidence>
<dbReference type="GO" id="GO:0003677">
    <property type="term" value="F:DNA binding"/>
    <property type="evidence" value="ECO:0007669"/>
    <property type="project" value="UniProtKB-KW"/>
</dbReference>
<accession>A0A1M7ZUP9</accession>
<feature type="domain" description="Response regulatory" evidence="2">
    <location>
        <begin position="1"/>
        <end position="127"/>
    </location>
</feature>
<dbReference type="Pfam" id="PF00072">
    <property type="entry name" value="Response_reg"/>
    <property type="match status" value="1"/>
</dbReference>
<dbReference type="AlphaFoldDB" id="A0A1M7ZUP9"/>
<evidence type="ECO:0000313" key="3">
    <source>
        <dbReference type="EMBL" id="SHO72533.1"/>
    </source>
</evidence>
<sequence length="214" mass="24523">MIDDHPSMIEGYKSILAFNDLNAEIEVDAAYNCESAYHLIIENKSKKHYDFVFIDLSLPPYEEEQIYSGKELAHLVKLYMPSSKIVILTSHAESFLLYEIHKYVNPIGILVKSDFTADELLLAFSKMNANEFYRSKTVQQSIKDFLATNFVLDELNRQIITLLAQGIKTKNLPNHINLTLSAINKRKAQIRVFFNLDDSSDENIINAAKKRGFI</sequence>
<evidence type="ECO:0000259" key="2">
    <source>
        <dbReference type="PROSITE" id="PS50110"/>
    </source>
</evidence>
<keyword evidence="1" id="KW-0597">Phosphoprotein</keyword>
<keyword evidence="3" id="KW-0238">DNA-binding</keyword>
<protein>
    <submittedName>
        <fullName evidence="3">DNA-binding response regulator, NarL/FixJ family, contains REC and HTH domains</fullName>
    </submittedName>
</protein>
<dbReference type="PROSITE" id="PS50110">
    <property type="entry name" value="RESPONSE_REGULATORY"/>
    <property type="match status" value="1"/>
</dbReference>
<gene>
    <name evidence="3" type="ORF">SAMN05443547_0867</name>
</gene>
<organism evidence="3 4">
    <name type="scientific">Flavobacterium cucumis</name>
    <dbReference type="NCBI Taxonomy" id="416016"/>
    <lineage>
        <taxon>Bacteria</taxon>
        <taxon>Pseudomonadati</taxon>
        <taxon>Bacteroidota</taxon>
        <taxon>Flavobacteriia</taxon>
        <taxon>Flavobacteriales</taxon>
        <taxon>Flavobacteriaceae</taxon>
        <taxon>Flavobacterium</taxon>
    </lineage>
</organism>
<keyword evidence="4" id="KW-1185">Reference proteome</keyword>